<dbReference type="Proteomes" id="UP000283805">
    <property type="component" value="Unassembled WGS sequence"/>
</dbReference>
<dbReference type="SUPFAM" id="SSF51735">
    <property type="entry name" value="NAD(P)-binding Rossmann-fold domains"/>
    <property type="match status" value="1"/>
</dbReference>
<dbReference type="GO" id="GO:0044281">
    <property type="term" value="P:small molecule metabolic process"/>
    <property type="evidence" value="ECO:0007669"/>
    <property type="project" value="UniProtKB-ARBA"/>
</dbReference>
<dbReference type="PANTHER" id="PTHR43401:SF2">
    <property type="entry name" value="L-THREONINE 3-DEHYDROGENASE"/>
    <property type="match status" value="1"/>
</dbReference>
<dbReference type="InterPro" id="IPR011032">
    <property type="entry name" value="GroES-like_sf"/>
</dbReference>
<dbReference type="EMBL" id="RAPO01000004">
    <property type="protein sequence ID" value="RKD89249.1"/>
    <property type="molecule type" value="Genomic_DNA"/>
</dbReference>
<dbReference type="GO" id="GO:0008270">
    <property type="term" value="F:zinc ion binding"/>
    <property type="evidence" value="ECO:0007669"/>
    <property type="project" value="InterPro"/>
</dbReference>
<dbReference type="GO" id="GO:0016616">
    <property type="term" value="F:oxidoreductase activity, acting on the CH-OH group of donors, NAD or NADP as acceptor"/>
    <property type="evidence" value="ECO:0007669"/>
    <property type="project" value="UniProtKB-ARBA"/>
</dbReference>
<dbReference type="InterPro" id="IPR050129">
    <property type="entry name" value="Zn_alcohol_dh"/>
</dbReference>
<evidence type="ECO:0000256" key="2">
    <source>
        <dbReference type="ARBA" id="ARBA00022833"/>
    </source>
</evidence>
<dbReference type="PANTHER" id="PTHR43401">
    <property type="entry name" value="L-THREONINE 3-DEHYDROGENASE"/>
    <property type="match status" value="1"/>
</dbReference>
<evidence type="ECO:0000313" key="6">
    <source>
        <dbReference type="EMBL" id="RKD89249.1"/>
    </source>
</evidence>
<evidence type="ECO:0000256" key="4">
    <source>
        <dbReference type="RuleBase" id="RU361277"/>
    </source>
</evidence>
<feature type="domain" description="Enoyl reductase (ER)" evidence="5">
    <location>
        <begin position="8"/>
        <end position="339"/>
    </location>
</feature>
<proteinExistence type="inferred from homology"/>
<dbReference type="InterPro" id="IPR020843">
    <property type="entry name" value="ER"/>
</dbReference>
<gene>
    <name evidence="6" type="ORF">ATJ93_4081</name>
</gene>
<dbReference type="PROSITE" id="PS00059">
    <property type="entry name" value="ADH_ZINC"/>
    <property type="match status" value="1"/>
</dbReference>
<dbReference type="InterPro" id="IPR002328">
    <property type="entry name" value="ADH_Zn_CS"/>
</dbReference>
<keyword evidence="1 4" id="KW-0479">Metal-binding</keyword>
<protein>
    <submittedName>
        <fullName evidence="6">L-iditol 2-dehydrogenase</fullName>
    </submittedName>
</protein>
<dbReference type="Pfam" id="PF00107">
    <property type="entry name" value="ADH_zinc_N"/>
    <property type="match status" value="1"/>
</dbReference>
<dbReference type="SUPFAM" id="SSF50129">
    <property type="entry name" value="GroES-like"/>
    <property type="match status" value="1"/>
</dbReference>
<comment type="cofactor">
    <cofactor evidence="4">
        <name>Zn(2+)</name>
        <dbReference type="ChEBI" id="CHEBI:29105"/>
    </cofactor>
</comment>
<evidence type="ECO:0000256" key="3">
    <source>
        <dbReference type="ARBA" id="ARBA00023002"/>
    </source>
</evidence>
<keyword evidence="3" id="KW-0560">Oxidoreductase</keyword>
<dbReference type="GO" id="GO:0043168">
    <property type="term" value="F:anion binding"/>
    <property type="evidence" value="ECO:0007669"/>
    <property type="project" value="UniProtKB-ARBA"/>
</dbReference>
<comment type="similarity">
    <text evidence="4">Belongs to the zinc-containing alcohol dehydrogenase family.</text>
</comment>
<sequence length="344" mass="37016">MKAIVHTGPRSIEIREREKPTVAADEVLVQVNSAGLCGSDAHAYTYEDGYEWIPLPRIMGHEYSGEVVEVGEDVTDFDVGDHVVEEPIHDCGSCFQCKNGQPNVCRNFEITGMHNDGAYTEYTTVKPKDLHHIPDSVPLRQASITEPLSIATRAVFDQSTVTPGDLVLVEGPGPIGVLVAAVADSLGANVVVSGLGKDTEYRLPLVERLGVDTIDVENGDLEAFVESQADGGGFDVVFDTTGHKSGVEMGVEHVRKGGQVVVVGLPGAPSELFMTPVVRGEVMVNTSYGSTWRNFEQAIRLLDGGEIDADEIIDTSYSIEDPTAAFDAFLESETCKPVFSFADL</sequence>
<evidence type="ECO:0000259" key="5">
    <source>
        <dbReference type="SMART" id="SM00829"/>
    </source>
</evidence>
<dbReference type="Gene3D" id="3.90.180.10">
    <property type="entry name" value="Medium-chain alcohol dehydrogenases, catalytic domain"/>
    <property type="match status" value="1"/>
</dbReference>
<dbReference type="GO" id="GO:0030554">
    <property type="term" value="F:adenyl nucleotide binding"/>
    <property type="evidence" value="ECO:0007669"/>
    <property type="project" value="UniProtKB-ARBA"/>
</dbReference>
<dbReference type="OrthoDB" id="73567at2157"/>
<dbReference type="SMART" id="SM00829">
    <property type="entry name" value="PKS_ER"/>
    <property type="match status" value="1"/>
</dbReference>
<dbReference type="RefSeq" id="WP_120246392.1">
    <property type="nucleotide sequence ID" value="NZ_RAPO01000004.1"/>
</dbReference>
<comment type="caution">
    <text evidence="6">The sequence shown here is derived from an EMBL/GenBank/DDBJ whole genome shotgun (WGS) entry which is preliminary data.</text>
</comment>
<dbReference type="AlphaFoldDB" id="A0A419W1B4"/>
<dbReference type="InterPro" id="IPR013149">
    <property type="entry name" value="ADH-like_C"/>
</dbReference>
<evidence type="ECO:0000313" key="7">
    <source>
        <dbReference type="Proteomes" id="UP000283805"/>
    </source>
</evidence>
<dbReference type="InterPro" id="IPR036291">
    <property type="entry name" value="NAD(P)-bd_dom_sf"/>
</dbReference>
<dbReference type="InterPro" id="IPR013154">
    <property type="entry name" value="ADH-like_N"/>
</dbReference>
<dbReference type="Pfam" id="PF08240">
    <property type="entry name" value="ADH_N"/>
    <property type="match status" value="1"/>
</dbReference>
<keyword evidence="7" id="KW-1185">Reference proteome</keyword>
<reference evidence="6 7" key="1">
    <citation type="submission" date="2018-09" db="EMBL/GenBank/DDBJ databases">
        <title>Genomic Encyclopedia of Archaeal and Bacterial Type Strains, Phase II (KMG-II): from individual species to whole genera.</title>
        <authorList>
            <person name="Goeker M."/>
        </authorList>
    </citation>
    <scope>NUCLEOTIDE SEQUENCE [LARGE SCALE GENOMIC DNA]</scope>
    <source>
        <strain evidence="6 7">DSM 13151</strain>
    </source>
</reference>
<accession>A0A419W1B4</accession>
<dbReference type="GO" id="GO:0051262">
    <property type="term" value="P:protein tetramerization"/>
    <property type="evidence" value="ECO:0007669"/>
    <property type="project" value="UniProtKB-ARBA"/>
</dbReference>
<name>A0A419W1B4_9EURY</name>
<organism evidence="6 7">
    <name type="scientific">Halopiger aswanensis</name>
    <dbReference type="NCBI Taxonomy" id="148449"/>
    <lineage>
        <taxon>Archaea</taxon>
        <taxon>Methanobacteriati</taxon>
        <taxon>Methanobacteriota</taxon>
        <taxon>Stenosarchaea group</taxon>
        <taxon>Halobacteria</taxon>
        <taxon>Halobacteriales</taxon>
        <taxon>Natrialbaceae</taxon>
        <taxon>Halopiger</taxon>
    </lineage>
</organism>
<evidence type="ECO:0000256" key="1">
    <source>
        <dbReference type="ARBA" id="ARBA00022723"/>
    </source>
</evidence>
<keyword evidence="2 4" id="KW-0862">Zinc</keyword>
<dbReference type="Gene3D" id="3.40.50.720">
    <property type="entry name" value="NAD(P)-binding Rossmann-like Domain"/>
    <property type="match status" value="1"/>
</dbReference>